<dbReference type="AlphaFoldDB" id="A0AAN5CLZ0"/>
<proteinExistence type="predicted"/>
<evidence type="ECO:0000313" key="3">
    <source>
        <dbReference type="Proteomes" id="UP001328107"/>
    </source>
</evidence>
<comment type="caution">
    <text evidence="2">The sequence shown here is derived from an EMBL/GenBank/DDBJ whole genome shotgun (WGS) entry which is preliminary data.</text>
</comment>
<feature type="region of interest" description="Disordered" evidence="1">
    <location>
        <begin position="1"/>
        <end position="35"/>
    </location>
</feature>
<reference evidence="3" key="1">
    <citation type="submission" date="2022-10" db="EMBL/GenBank/DDBJ databases">
        <title>Genome assembly of Pristionchus species.</title>
        <authorList>
            <person name="Yoshida K."/>
            <person name="Sommer R.J."/>
        </authorList>
    </citation>
    <scope>NUCLEOTIDE SEQUENCE [LARGE SCALE GENOMIC DNA]</scope>
    <source>
        <strain evidence="3">RS5460</strain>
    </source>
</reference>
<feature type="non-terminal residue" evidence="2">
    <location>
        <position position="1"/>
    </location>
</feature>
<name>A0AAN5CLZ0_9BILA</name>
<evidence type="ECO:0000256" key="1">
    <source>
        <dbReference type="SAM" id="MobiDB-lite"/>
    </source>
</evidence>
<organism evidence="2 3">
    <name type="scientific">Pristionchus mayeri</name>
    <dbReference type="NCBI Taxonomy" id="1317129"/>
    <lineage>
        <taxon>Eukaryota</taxon>
        <taxon>Metazoa</taxon>
        <taxon>Ecdysozoa</taxon>
        <taxon>Nematoda</taxon>
        <taxon>Chromadorea</taxon>
        <taxon>Rhabditida</taxon>
        <taxon>Rhabditina</taxon>
        <taxon>Diplogasteromorpha</taxon>
        <taxon>Diplogasteroidea</taxon>
        <taxon>Neodiplogasteridae</taxon>
        <taxon>Pristionchus</taxon>
    </lineage>
</organism>
<keyword evidence="3" id="KW-1185">Reference proteome</keyword>
<dbReference type="EMBL" id="BTRK01000004">
    <property type="protein sequence ID" value="GMR46765.1"/>
    <property type="molecule type" value="Genomic_DNA"/>
</dbReference>
<gene>
    <name evidence="2" type="ORF">PMAYCL1PPCAC_16960</name>
</gene>
<evidence type="ECO:0000313" key="2">
    <source>
        <dbReference type="EMBL" id="GMR46765.1"/>
    </source>
</evidence>
<accession>A0AAN5CLZ0</accession>
<sequence>VVPSSSHLSRDAVNDENNVPQEKEDKNKLSSGKNHMCSIRKSKNANFLGAKSATLSPVTAASPAIAARAAAAAALAAATAAAVAAAEAAVESPLDPSWSDEQKLRVLKRKRDRLMQQWGTINARIDWMFPDQARASDGVNCEGAGLFSFTSHRRREMFERERKRVDRDIRTGKTTRAQREKEAAKMRVDLNDYLKIHVDAVQKAMRPLAVAL</sequence>
<feature type="non-terminal residue" evidence="2">
    <location>
        <position position="212"/>
    </location>
</feature>
<dbReference type="Proteomes" id="UP001328107">
    <property type="component" value="Unassembled WGS sequence"/>
</dbReference>
<protein>
    <submittedName>
        <fullName evidence="2">Uncharacterized protein</fullName>
    </submittedName>
</protein>